<dbReference type="PANTHER" id="PTHR43685:SF5">
    <property type="entry name" value="GLYCOSYLTRANSFERASE EPSE-RELATED"/>
    <property type="match status" value="1"/>
</dbReference>
<dbReference type="AlphaFoldDB" id="A0A0X3TUL0"/>
<evidence type="ECO:0000313" key="5">
    <source>
        <dbReference type="EMBL" id="KUJ76930.1"/>
    </source>
</evidence>
<evidence type="ECO:0000256" key="2">
    <source>
        <dbReference type="ARBA" id="ARBA00022676"/>
    </source>
</evidence>
<dbReference type="GO" id="GO:0016757">
    <property type="term" value="F:glycosyltransferase activity"/>
    <property type="evidence" value="ECO:0007669"/>
    <property type="project" value="UniProtKB-KW"/>
</dbReference>
<dbReference type="InterPro" id="IPR029044">
    <property type="entry name" value="Nucleotide-diphossugar_trans"/>
</dbReference>
<sequence>MSAGPNTGDRPLISVITVTRNLIEAGRKAAVQETLRCVQSQTFRRMEHVIWDGESTDGTQGLLEDVILDIASTADHIPIRYFCGPDKSLFDAMNKAVDLSAGEYVLFLNSDDLLPGPDCLQQVVNLIGERRPDFIYGETVFVEEDGRKRHARRLTLKSILQRMPFGHNAMLVRAEVFRKLEGHDLQFRSVADYDMILRMIQAGYRSLRVQVPLSVFRKGGVSADTVAAGAEMARCWEKNYARYCDMSAYSHDERVEWYGKGQLPVRLSLAILRQSLTQPLIARAAIYSLSKTLRRSLQPWRKF</sequence>
<organism evidence="5 6">
    <name type="scientific">Ruegeria marisrubri</name>
    <dbReference type="NCBI Taxonomy" id="1685379"/>
    <lineage>
        <taxon>Bacteria</taxon>
        <taxon>Pseudomonadati</taxon>
        <taxon>Pseudomonadota</taxon>
        <taxon>Alphaproteobacteria</taxon>
        <taxon>Rhodobacterales</taxon>
        <taxon>Roseobacteraceae</taxon>
        <taxon>Ruegeria</taxon>
    </lineage>
</organism>
<evidence type="ECO:0000259" key="4">
    <source>
        <dbReference type="Pfam" id="PF00535"/>
    </source>
</evidence>
<dbReference type="SUPFAM" id="SSF53448">
    <property type="entry name" value="Nucleotide-diphospho-sugar transferases"/>
    <property type="match status" value="1"/>
</dbReference>
<keyword evidence="6" id="KW-1185">Reference proteome</keyword>
<protein>
    <recommendedName>
        <fullName evidence="4">Glycosyltransferase 2-like domain-containing protein</fullName>
    </recommendedName>
</protein>
<dbReference type="PANTHER" id="PTHR43685">
    <property type="entry name" value="GLYCOSYLTRANSFERASE"/>
    <property type="match status" value="1"/>
</dbReference>
<dbReference type="Proteomes" id="UP000053791">
    <property type="component" value="Unassembled WGS sequence"/>
</dbReference>
<evidence type="ECO:0000256" key="3">
    <source>
        <dbReference type="ARBA" id="ARBA00022679"/>
    </source>
</evidence>
<comment type="caution">
    <text evidence="5">The sequence shown here is derived from an EMBL/GenBank/DDBJ whole genome shotgun (WGS) entry which is preliminary data.</text>
</comment>
<dbReference type="EMBL" id="LQBQ01000034">
    <property type="protein sequence ID" value="KUJ76930.1"/>
    <property type="molecule type" value="Genomic_DNA"/>
</dbReference>
<evidence type="ECO:0000256" key="1">
    <source>
        <dbReference type="ARBA" id="ARBA00006739"/>
    </source>
</evidence>
<reference evidence="5 6" key="1">
    <citation type="submission" date="2015-12" db="EMBL/GenBank/DDBJ databases">
        <authorList>
            <person name="Shamseldin A."/>
            <person name="Moawad H."/>
            <person name="Abd El-Rahim W.M."/>
            <person name="Sadowsky M.J."/>
        </authorList>
    </citation>
    <scope>NUCLEOTIDE SEQUENCE [LARGE SCALE GENOMIC DNA]</scope>
    <source>
        <strain evidence="5 6">ZGT118</strain>
    </source>
</reference>
<name>A0A0X3TUL0_9RHOB</name>
<dbReference type="InterPro" id="IPR001173">
    <property type="entry name" value="Glyco_trans_2-like"/>
</dbReference>
<keyword evidence="2" id="KW-0328">Glycosyltransferase</keyword>
<dbReference type="STRING" id="1685379.AVO45_10600"/>
<feature type="domain" description="Glycosyltransferase 2-like" evidence="4">
    <location>
        <begin position="14"/>
        <end position="159"/>
    </location>
</feature>
<dbReference type="InterPro" id="IPR050834">
    <property type="entry name" value="Glycosyltransf_2"/>
</dbReference>
<evidence type="ECO:0000313" key="6">
    <source>
        <dbReference type="Proteomes" id="UP000053791"/>
    </source>
</evidence>
<dbReference type="CDD" id="cd06433">
    <property type="entry name" value="GT_2_WfgS_like"/>
    <property type="match status" value="1"/>
</dbReference>
<gene>
    <name evidence="5" type="ORF">AVO45_10600</name>
</gene>
<dbReference type="Gene3D" id="3.90.550.10">
    <property type="entry name" value="Spore Coat Polysaccharide Biosynthesis Protein SpsA, Chain A"/>
    <property type="match status" value="1"/>
</dbReference>
<dbReference type="Pfam" id="PF00535">
    <property type="entry name" value="Glycos_transf_2"/>
    <property type="match status" value="1"/>
</dbReference>
<keyword evidence="3" id="KW-0808">Transferase</keyword>
<proteinExistence type="inferred from homology"/>
<comment type="similarity">
    <text evidence="1">Belongs to the glycosyltransferase 2 family.</text>
</comment>
<accession>A0A0X3TUL0</accession>